<gene>
    <name evidence="1" type="ORF">J2S06_000256</name>
</gene>
<keyword evidence="2" id="KW-1185">Reference proteome</keyword>
<dbReference type="Proteomes" id="UP001225646">
    <property type="component" value="Unassembled WGS sequence"/>
</dbReference>
<dbReference type="RefSeq" id="WP_419151037.1">
    <property type="nucleotide sequence ID" value="NZ_JAUSTR010000001.1"/>
</dbReference>
<comment type="caution">
    <text evidence="1">The sequence shown here is derived from an EMBL/GenBank/DDBJ whole genome shotgun (WGS) entry which is preliminary data.</text>
</comment>
<sequence>MNLETFFIHDTSEFIELKNNVNNNFKVKNSLPNKVFQEKYNYFLFEEFDWTMTDDFWKVIQKISVVTNDDYVITGVIDPDPEEFFYNEYNYYNWAKLPLNLTSEQYLSVLDLGPQKNPYDSIQYISETVFWLSSSNKWAIWGDRSYGVCVLGIQDINIIEKLLPILKTWRSIDESVLNWIKINFDNYVIPNDFIDTLTENYLNNNKK</sequence>
<evidence type="ECO:0000313" key="2">
    <source>
        <dbReference type="Proteomes" id="UP001225646"/>
    </source>
</evidence>
<accession>A0ABT9VJP4</accession>
<dbReference type="EMBL" id="JAUSTR010000001">
    <property type="protein sequence ID" value="MDQ0161186.1"/>
    <property type="molecule type" value="Genomic_DNA"/>
</dbReference>
<reference evidence="1 2" key="1">
    <citation type="submission" date="2023-07" db="EMBL/GenBank/DDBJ databases">
        <title>Genomic Encyclopedia of Type Strains, Phase IV (KMG-IV): sequencing the most valuable type-strain genomes for metagenomic binning, comparative biology and taxonomic classification.</title>
        <authorList>
            <person name="Goeker M."/>
        </authorList>
    </citation>
    <scope>NUCLEOTIDE SEQUENCE [LARGE SCALE GENOMIC DNA]</scope>
    <source>
        <strain evidence="1 2">DSM 19092</strain>
    </source>
</reference>
<evidence type="ECO:0008006" key="3">
    <source>
        <dbReference type="Google" id="ProtNLM"/>
    </source>
</evidence>
<proteinExistence type="predicted"/>
<organism evidence="1 2">
    <name type="scientific">Aeribacillus alveayuensis</name>
    <dbReference type="NCBI Taxonomy" id="279215"/>
    <lineage>
        <taxon>Bacteria</taxon>
        <taxon>Bacillati</taxon>
        <taxon>Bacillota</taxon>
        <taxon>Bacilli</taxon>
        <taxon>Bacillales</taxon>
        <taxon>Bacillaceae</taxon>
        <taxon>Aeribacillus</taxon>
    </lineage>
</organism>
<protein>
    <recommendedName>
        <fullName evidence="3">SMI1/KNR4 family protein</fullName>
    </recommendedName>
</protein>
<evidence type="ECO:0000313" key="1">
    <source>
        <dbReference type="EMBL" id="MDQ0161186.1"/>
    </source>
</evidence>
<name>A0ABT9VJP4_9BACI</name>